<evidence type="ECO:0000256" key="2">
    <source>
        <dbReference type="ARBA" id="ARBA00022478"/>
    </source>
</evidence>
<keyword evidence="5" id="KW-0548">Nucleotidyltransferase</keyword>
<keyword evidence="4 9" id="KW-0808">Transferase</keyword>
<dbReference type="InterPro" id="IPR014052">
    <property type="entry name" value="DNA_primase_ssu_euk/arc"/>
</dbReference>
<keyword evidence="2 9" id="KW-0240">DNA-directed RNA polymerase</keyword>
<feature type="region of interest" description="Disordered" evidence="10">
    <location>
        <begin position="17"/>
        <end position="129"/>
    </location>
</feature>
<name>A0A3M7H561_HORWE</name>
<evidence type="ECO:0000256" key="5">
    <source>
        <dbReference type="ARBA" id="ARBA00022695"/>
    </source>
</evidence>
<dbReference type="CDD" id="cd04860">
    <property type="entry name" value="AE_Prim_S"/>
    <property type="match status" value="1"/>
</dbReference>
<feature type="region of interest" description="Disordered" evidence="10">
    <location>
        <begin position="526"/>
        <end position="545"/>
    </location>
</feature>
<dbReference type="EMBL" id="QWIQ01000090">
    <property type="protein sequence ID" value="RMZ08540.1"/>
    <property type="molecule type" value="Genomic_DNA"/>
</dbReference>
<dbReference type="FunFam" id="3.90.920.10:FF:000002">
    <property type="entry name" value="DNA primase"/>
    <property type="match status" value="1"/>
</dbReference>
<dbReference type="GO" id="GO:0046872">
    <property type="term" value="F:metal ion binding"/>
    <property type="evidence" value="ECO:0007669"/>
    <property type="project" value="UniProtKB-KW"/>
</dbReference>
<dbReference type="Gene3D" id="3.90.920.10">
    <property type="entry name" value="DNA primase, PRIM domain"/>
    <property type="match status" value="1"/>
</dbReference>
<dbReference type="Proteomes" id="UP000281468">
    <property type="component" value="Unassembled WGS sequence"/>
</dbReference>
<evidence type="ECO:0000313" key="11">
    <source>
        <dbReference type="EMBL" id="RMZ08540.1"/>
    </source>
</evidence>
<feature type="compositionally biased region" description="Polar residues" evidence="10">
    <location>
        <begin position="80"/>
        <end position="90"/>
    </location>
</feature>
<organism evidence="11 12">
    <name type="scientific">Hortaea werneckii</name>
    <name type="common">Black yeast</name>
    <name type="synonym">Cladosporium werneckii</name>
    <dbReference type="NCBI Taxonomy" id="91943"/>
    <lineage>
        <taxon>Eukaryota</taxon>
        <taxon>Fungi</taxon>
        <taxon>Dikarya</taxon>
        <taxon>Ascomycota</taxon>
        <taxon>Pezizomycotina</taxon>
        <taxon>Dothideomycetes</taxon>
        <taxon>Dothideomycetidae</taxon>
        <taxon>Mycosphaerellales</taxon>
        <taxon>Teratosphaeriaceae</taxon>
        <taxon>Hortaea</taxon>
    </lineage>
</organism>
<dbReference type="AlphaFoldDB" id="A0A3M7H561"/>
<keyword evidence="7" id="KW-0479">Metal-binding</keyword>
<keyword evidence="8" id="KW-0804">Transcription</keyword>
<dbReference type="SUPFAM" id="SSF56747">
    <property type="entry name" value="Prim-pol domain"/>
    <property type="match status" value="1"/>
</dbReference>
<evidence type="ECO:0000256" key="4">
    <source>
        <dbReference type="ARBA" id="ARBA00022679"/>
    </source>
</evidence>
<dbReference type="PANTHER" id="PTHR10536">
    <property type="entry name" value="DNA PRIMASE SMALL SUBUNIT"/>
    <property type="match status" value="1"/>
</dbReference>
<dbReference type="Pfam" id="PF01896">
    <property type="entry name" value="DNA_primase_S"/>
    <property type="match status" value="1"/>
</dbReference>
<sequence>MSALRCSKTILHAKADLGRRSPAARHTTVFRKMPHAVSPSPERDAAANMDDTAMTDAPAQPLQQAQEQDGQPPSSAAELPTQSAPASNGKSLEDMFDDDSDDEFSSSAPIEPEDSSQPEPSSGPSAPKYADPVLLGQFYQRLFPFRPLFQWLNHSATPQPDFQNREFAFVLPGGAYIRYQSFASADLFRKQCVQMTPERFEIGPQYNVNPRDRKTLRSAGMLKPVMKELVFDIDMTDYDSIRTCCSKANICHKCWSFIIMAIRVVDVALREDFGFQHIMWVYSGRRGAHAWVSDKRAREMDDGRRKAIANYLVLITGSEQGKRFTTRRPLHPHIDRSLKLLNPYFQDSLLREQDPWDTTERAERLLNALPDKGLKEALQKKWESMPTRSSTQKWSDIDTAAEAGSLSDLTPKQLVDAKQDIRLEYTYPRLDSEVSKKLNHLLKSPFVVHPGTGRVCVPIDIRNLEEFDPLEVPTITQLLQEIDDWEQKSTGLSSEDKAKVQDWQKTSLKPYVEYFRGHVATLIKSENTGKRGREEADRGAESMEF</sequence>
<keyword evidence="6 9" id="KW-0235">DNA replication</keyword>
<evidence type="ECO:0000313" key="12">
    <source>
        <dbReference type="Proteomes" id="UP000281468"/>
    </source>
</evidence>
<feature type="compositionally biased region" description="Acidic residues" evidence="10">
    <location>
        <begin position="94"/>
        <end position="104"/>
    </location>
</feature>
<dbReference type="GO" id="GO:0003899">
    <property type="term" value="F:DNA-directed RNA polymerase activity"/>
    <property type="evidence" value="ECO:0007669"/>
    <property type="project" value="InterPro"/>
</dbReference>
<reference evidence="11 12" key="1">
    <citation type="journal article" date="2018" name="BMC Genomics">
        <title>Genomic evidence for intraspecific hybridization in a clonal and extremely halotolerant yeast.</title>
        <authorList>
            <person name="Gostincar C."/>
            <person name="Stajich J.E."/>
            <person name="Zupancic J."/>
            <person name="Zalar P."/>
            <person name="Gunde-Cimerman N."/>
        </authorList>
    </citation>
    <scope>NUCLEOTIDE SEQUENCE [LARGE SCALE GENOMIC DNA]</scope>
    <source>
        <strain evidence="11 12">EXF-171</strain>
    </source>
</reference>
<evidence type="ECO:0000256" key="3">
    <source>
        <dbReference type="ARBA" id="ARBA00022515"/>
    </source>
</evidence>
<gene>
    <name evidence="11" type="ORF">D0862_03908</name>
</gene>
<proteinExistence type="inferred from homology"/>
<evidence type="ECO:0000256" key="9">
    <source>
        <dbReference type="RuleBase" id="RU003514"/>
    </source>
</evidence>
<protein>
    <recommendedName>
        <fullName evidence="9">DNA primase</fullName>
        <ecNumber evidence="9">2.7.7.-</ecNumber>
    </recommendedName>
</protein>
<comment type="similarity">
    <text evidence="1 9">Belongs to the eukaryotic-type primase small subunit family.</text>
</comment>
<dbReference type="GO" id="GO:0005658">
    <property type="term" value="C:alpha DNA polymerase:primase complex"/>
    <property type="evidence" value="ECO:0007669"/>
    <property type="project" value="UniProtKB-ARBA"/>
</dbReference>
<evidence type="ECO:0000256" key="10">
    <source>
        <dbReference type="SAM" id="MobiDB-lite"/>
    </source>
</evidence>
<accession>A0A3M7H561</accession>
<dbReference type="VEuPathDB" id="FungiDB:BTJ68_00382"/>
<keyword evidence="3 9" id="KW-0639">Primosome</keyword>
<dbReference type="GO" id="GO:0006269">
    <property type="term" value="P:DNA replication, synthesis of primer"/>
    <property type="evidence" value="ECO:0007669"/>
    <property type="project" value="UniProtKB-KW"/>
</dbReference>
<dbReference type="NCBIfam" id="TIGR00335">
    <property type="entry name" value="primase_sml"/>
    <property type="match status" value="1"/>
</dbReference>
<feature type="compositionally biased region" description="Basic and acidic residues" evidence="10">
    <location>
        <begin position="527"/>
        <end position="545"/>
    </location>
</feature>
<evidence type="ECO:0000256" key="8">
    <source>
        <dbReference type="ARBA" id="ARBA00023163"/>
    </source>
</evidence>
<evidence type="ECO:0000256" key="7">
    <source>
        <dbReference type="ARBA" id="ARBA00022723"/>
    </source>
</evidence>
<evidence type="ECO:0000256" key="1">
    <source>
        <dbReference type="ARBA" id="ARBA00009762"/>
    </source>
</evidence>
<feature type="compositionally biased region" description="Low complexity" evidence="10">
    <location>
        <begin position="46"/>
        <end position="73"/>
    </location>
</feature>
<feature type="compositionally biased region" description="Low complexity" evidence="10">
    <location>
        <begin position="117"/>
        <end position="127"/>
    </location>
</feature>
<dbReference type="InterPro" id="IPR002755">
    <property type="entry name" value="DNA_primase_S"/>
</dbReference>
<evidence type="ECO:0000256" key="6">
    <source>
        <dbReference type="ARBA" id="ARBA00022705"/>
    </source>
</evidence>
<dbReference type="EC" id="2.7.7.-" evidence="9"/>
<comment type="caution">
    <text evidence="11">The sequence shown here is derived from an EMBL/GenBank/DDBJ whole genome shotgun (WGS) entry which is preliminary data.</text>
</comment>